<dbReference type="Gene3D" id="3.40.50.2000">
    <property type="entry name" value="Glycogen Phosphorylase B"/>
    <property type="match status" value="2"/>
</dbReference>
<dbReference type="InterPro" id="IPR050194">
    <property type="entry name" value="Glycosyltransferase_grp1"/>
</dbReference>
<dbReference type="InterPro" id="IPR001296">
    <property type="entry name" value="Glyco_trans_1"/>
</dbReference>
<dbReference type="CDD" id="cd03801">
    <property type="entry name" value="GT4_PimA-like"/>
    <property type="match status" value="1"/>
</dbReference>
<evidence type="ECO:0000313" key="4">
    <source>
        <dbReference type="Proteomes" id="UP000306416"/>
    </source>
</evidence>
<dbReference type="Proteomes" id="UP000306416">
    <property type="component" value="Unassembled WGS sequence"/>
</dbReference>
<dbReference type="PANTHER" id="PTHR45947:SF3">
    <property type="entry name" value="SULFOQUINOVOSYL TRANSFERASE SQD2"/>
    <property type="match status" value="1"/>
</dbReference>
<dbReference type="Pfam" id="PF00534">
    <property type="entry name" value="Glycos_transf_1"/>
    <property type="match status" value="1"/>
</dbReference>
<dbReference type="EMBL" id="SRSC01000002">
    <property type="protein sequence ID" value="TGU72877.1"/>
    <property type="molecule type" value="Genomic_DNA"/>
</dbReference>
<evidence type="ECO:0000259" key="1">
    <source>
        <dbReference type="Pfam" id="PF00534"/>
    </source>
</evidence>
<dbReference type="RefSeq" id="WP_135870345.1">
    <property type="nucleotide sequence ID" value="NZ_SRSC01000002.1"/>
</dbReference>
<gene>
    <name evidence="3" type="ORF">E4633_11360</name>
    <name evidence="2" type="ORF">E4633_15750</name>
</gene>
<protein>
    <submittedName>
        <fullName evidence="2">Glycosyltransferase family 1 protein</fullName>
    </submittedName>
</protein>
<name>A0A4S1CAW9_9BACT</name>
<accession>A0A4S1CAW9</accession>
<reference evidence="2 4" key="1">
    <citation type="submission" date="2019-04" db="EMBL/GenBank/DDBJ databases">
        <title>Geobacter oryzae sp. nov., ferric-reducing bacteria isolated from paddy soil.</title>
        <authorList>
            <person name="Xu Z."/>
            <person name="Masuda Y."/>
            <person name="Itoh H."/>
            <person name="Senoo K."/>
        </authorList>
    </citation>
    <scope>NUCLEOTIDE SEQUENCE [LARGE SCALE GENOMIC DNA]</scope>
    <source>
        <strain evidence="2 4">Red111</strain>
    </source>
</reference>
<evidence type="ECO:0000313" key="2">
    <source>
        <dbReference type="EMBL" id="TGU70457.1"/>
    </source>
</evidence>
<keyword evidence="2" id="KW-0808">Transferase</keyword>
<dbReference type="EMBL" id="SRSC01000004">
    <property type="protein sequence ID" value="TGU70457.1"/>
    <property type="molecule type" value="Genomic_DNA"/>
</dbReference>
<dbReference type="PANTHER" id="PTHR45947">
    <property type="entry name" value="SULFOQUINOVOSYL TRANSFERASE SQD2"/>
    <property type="match status" value="1"/>
</dbReference>
<proteinExistence type="predicted"/>
<sequence>MKILYIFPGPVYGMTSDHFQRRYRLLSEVFSGYVLTASSSPVDISVGGFQCCACKHIDGFGGRLRFVLFCLRKILALKNIDIVVAYDPLLTGVIGYVAKIILNAKLIVELNGVYTSSHVWEGATNKLSPRFRALLFPLLAQFVLSRACGIKLTYPEQLEPFKINRKNKIIRSFSNYTNTELFKNIEERKEILFVGFPFKLKGVDVLIKAFKRISGRHPDWYLKILGWYPDPAELNDEIGGHPRIVYHPPVPSCEMPDHIGRCGFLVLPSRTEAMGRVLLEAMSAGKARIGSRVDGIPTVIADGVDGILVEPSDIDALAEKMETLIVCPEVRYQLGRAGQLRAAREFCWEAYFKHVVDFYDDVKNKREELH</sequence>
<dbReference type="GO" id="GO:0016758">
    <property type="term" value="F:hexosyltransferase activity"/>
    <property type="evidence" value="ECO:0007669"/>
    <property type="project" value="TreeGrafter"/>
</dbReference>
<feature type="domain" description="Glycosyl transferase family 1" evidence="1">
    <location>
        <begin position="186"/>
        <end position="339"/>
    </location>
</feature>
<evidence type="ECO:0000313" key="3">
    <source>
        <dbReference type="EMBL" id="TGU72877.1"/>
    </source>
</evidence>
<organism evidence="2 4">
    <name type="scientific">Geomonas terrae</name>
    <dbReference type="NCBI Taxonomy" id="2562681"/>
    <lineage>
        <taxon>Bacteria</taxon>
        <taxon>Pseudomonadati</taxon>
        <taxon>Thermodesulfobacteriota</taxon>
        <taxon>Desulfuromonadia</taxon>
        <taxon>Geobacterales</taxon>
        <taxon>Geobacteraceae</taxon>
        <taxon>Geomonas</taxon>
    </lineage>
</organism>
<dbReference type="SUPFAM" id="SSF53756">
    <property type="entry name" value="UDP-Glycosyltransferase/glycogen phosphorylase"/>
    <property type="match status" value="1"/>
</dbReference>
<comment type="caution">
    <text evidence="2">The sequence shown here is derived from an EMBL/GenBank/DDBJ whole genome shotgun (WGS) entry which is preliminary data.</text>
</comment>
<keyword evidence="4" id="KW-1185">Reference proteome</keyword>
<dbReference type="AlphaFoldDB" id="A0A4S1CAW9"/>